<reference evidence="2" key="2">
    <citation type="journal article" date="2024" name="Plant">
        <title>Genomic evolution and insights into agronomic trait innovations of Sesamum species.</title>
        <authorList>
            <person name="Miao H."/>
            <person name="Wang L."/>
            <person name="Qu L."/>
            <person name="Liu H."/>
            <person name="Sun Y."/>
            <person name="Le M."/>
            <person name="Wang Q."/>
            <person name="Wei S."/>
            <person name="Zheng Y."/>
            <person name="Lin W."/>
            <person name="Duan Y."/>
            <person name="Cao H."/>
            <person name="Xiong S."/>
            <person name="Wang X."/>
            <person name="Wei L."/>
            <person name="Li C."/>
            <person name="Ma Q."/>
            <person name="Ju M."/>
            <person name="Zhao R."/>
            <person name="Li G."/>
            <person name="Mu C."/>
            <person name="Tian Q."/>
            <person name="Mei H."/>
            <person name="Zhang T."/>
            <person name="Gao T."/>
            <person name="Zhang H."/>
        </authorList>
    </citation>
    <scope>NUCLEOTIDE SEQUENCE</scope>
    <source>
        <strain evidence="2">G02</strain>
    </source>
</reference>
<dbReference type="PANTHER" id="PTHR42648">
    <property type="entry name" value="TRANSPOSASE, PUTATIVE-RELATED"/>
    <property type="match status" value="1"/>
</dbReference>
<dbReference type="GO" id="GO:0015074">
    <property type="term" value="P:DNA integration"/>
    <property type="evidence" value="ECO:0007669"/>
    <property type="project" value="InterPro"/>
</dbReference>
<protein>
    <recommendedName>
        <fullName evidence="1">Integrase catalytic domain-containing protein</fullName>
    </recommendedName>
</protein>
<dbReference type="InterPro" id="IPR001584">
    <property type="entry name" value="Integrase_cat-core"/>
</dbReference>
<dbReference type="Gene3D" id="3.30.420.10">
    <property type="entry name" value="Ribonuclease H-like superfamily/Ribonuclease H"/>
    <property type="match status" value="1"/>
</dbReference>
<comment type="caution">
    <text evidence="2">The sequence shown here is derived from an EMBL/GenBank/DDBJ whole genome shotgun (WGS) entry which is preliminary data.</text>
</comment>
<accession>A0AAW2V1F9</accession>
<dbReference type="PANTHER" id="PTHR42648:SF27">
    <property type="entry name" value="RNA-DIRECTED DNA POLYMERASE"/>
    <property type="match status" value="1"/>
</dbReference>
<dbReference type="InterPro" id="IPR039537">
    <property type="entry name" value="Retrotran_Ty1/copia-like"/>
</dbReference>
<feature type="domain" description="Integrase catalytic" evidence="1">
    <location>
        <begin position="155"/>
        <end position="257"/>
    </location>
</feature>
<evidence type="ECO:0000313" key="2">
    <source>
        <dbReference type="EMBL" id="KAL0423429.1"/>
    </source>
</evidence>
<gene>
    <name evidence="2" type="ORF">Sradi_0877700</name>
</gene>
<proteinExistence type="predicted"/>
<dbReference type="PROSITE" id="PS50994">
    <property type="entry name" value="INTEGRASE"/>
    <property type="match status" value="1"/>
</dbReference>
<dbReference type="InterPro" id="IPR012337">
    <property type="entry name" value="RNaseH-like_sf"/>
</dbReference>
<sequence length="257" mass="29852">MTNDIQKQDRLEDIPSIMLRKKEVYAVPDRHIKYAATKAFFGTEMVKGSFVQSHGVKMLFLVEKLEDLKVELDNDTYIDVILQVLDTGCGAHMCNNLQVLERNRKLSKDEMILRLGDGEGHIFKDRIRKLVDSKSLEIDYLENLPTCESCLNGKMTKKPFVAQSALANGLLDLIHINVCGPLNTPARGGFSYFITFTDYHSWYDYIYLMRYKSEAFRRFKEYKLEVENQTGHKIKFLRSDRGGEYLSGEFMDYLKRE</sequence>
<organism evidence="2">
    <name type="scientific">Sesamum radiatum</name>
    <name type="common">Black benniseed</name>
    <dbReference type="NCBI Taxonomy" id="300843"/>
    <lineage>
        <taxon>Eukaryota</taxon>
        <taxon>Viridiplantae</taxon>
        <taxon>Streptophyta</taxon>
        <taxon>Embryophyta</taxon>
        <taxon>Tracheophyta</taxon>
        <taxon>Spermatophyta</taxon>
        <taxon>Magnoliopsida</taxon>
        <taxon>eudicotyledons</taxon>
        <taxon>Gunneridae</taxon>
        <taxon>Pentapetalae</taxon>
        <taxon>asterids</taxon>
        <taxon>lamiids</taxon>
        <taxon>Lamiales</taxon>
        <taxon>Pedaliaceae</taxon>
        <taxon>Sesamum</taxon>
    </lineage>
</organism>
<dbReference type="InterPro" id="IPR036397">
    <property type="entry name" value="RNaseH_sf"/>
</dbReference>
<evidence type="ECO:0000259" key="1">
    <source>
        <dbReference type="PROSITE" id="PS50994"/>
    </source>
</evidence>
<reference evidence="2" key="1">
    <citation type="submission" date="2020-06" db="EMBL/GenBank/DDBJ databases">
        <authorList>
            <person name="Li T."/>
            <person name="Hu X."/>
            <person name="Zhang T."/>
            <person name="Song X."/>
            <person name="Zhang H."/>
            <person name="Dai N."/>
            <person name="Sheng W."/>
            <person name="Hou X."/>
            <person name="Wei L."/>
        </authorList>
    </citation>
    <scope>NUCLEOTIDE SEQUENCE</scope>
    <source>
        <strain evidence="2">G02</strain>
        <tissue evidence="2">Leaf</tissue>
    </source>
</reference>
<name>A0AAW2V1F9_SESRA</name>
<dbReference type="SUPFAM" id="SSF53098">
    <property type="entry name" value="Ribonuclease H-like"/>
    <property type="match status" value="1"/>
</dbReference>
<dbReference type="GO" id="GO:0003676">
    <property type="term" value="F:nucleic acid binding"/>
    <property type="evidence" value="ECO:0007669"/>
    <property type="project" value="InterPro"/>
</dbReference>
<dbReference type="EMBL" id="JACGWJ010000004">
    <property type="protein sequence ID" value="KAL0423429.1"/>
    <property type="molecule type" value="Genomic_DNA"/>
</dbReference>
<dbReference type="AlphaFoldDB" id="A0AAW2V1F9"/>